<dbReference type="EMBL" id="BAAAQG010000009">
    <property type="protein sequence ID" value="GAA1710390.1"/>
    <property type="molecule type" value="Genomic_DNA"/>
</dbReference>
<proteinExistence type="predicted"/>
<feature type="region of interest" description="Disordered" evidence="1">
    <location>
        <begin position="1"/>
        <end position="80"/>
    </location>
</feature>
<gene>
    <name evidence="2" type="ORF">GCM10009831_20000</name>
</gene>
<reference evidence="2 3" key="1">
    <citation type="journal article" date="2019" name="Int. J. Syst. Evol. Microbiol.">
        <title>The Global Catalogue of Microorganisms (GCM) 10K type strain sequencing project: providing services to taxonomists for standard genome sequencing and annotation.</title>
        <authorList>
            <consortium name="The Broad Institute Genomics Platform"/>
            <consortium name="The Broad Institute Genome Sequencing Center for Infectious Disease"/>
            <person name="Wu L."/>
            <person name="Ma J."/>
        </authorList>
    </citation>
    <scope>NUCLEOTIDE SEQUENCE [LARGE SCALE GENOMIC DNA]</scope>
    <source>
        <strain evidence="2 3">JCM 16002</strain>
    </source>
</reference>
<feature type="compositionally biased region" description="Acidic residues" evidence="1">
    <location>
        <begin position="19"/>
        <end position="31"/>
    </location>
</feature>
<evidence type="ECO:0000313" key="3">
    <source>
        <dbReference type="Proteomes" id="UP001500383"/>
    </source>
</evidence>
<keyword evidence="3" id="KW-1185">Reference proteome</keyword>
<protein>
    <submittedName>
        <fullName evidence="2">Uncharacterized protein</fullName>
    </submittedName>
</protein>
<organism evidence="2 3">
    <name type="scientific">Dietzia cercidiphylli</name>
    <dbReference type="NCBI Taxonomy" id="498199"/>
    <lineage>
        <taxon>Bacteria</taxon>
        <taxon>Bacillati</taxon>
        <taxon>Actinomycetota</taxon>
        <taxon>Actinomycetes</taxon>
        <taxon>Mycobacteriales</taxon>
        <taxon>Dietziaceae</taxon>
        <taxon>Dietzia</taxon>
    </lineage>
</organism>
<accession>A0ABN2IS67</accession>
<evidence type="ECO:0000313" key="2">
    <source>
        <dbReference type="EMBL" id="GAA1710390.1"/>
    </source>
</evidence>
<evidence type="ECO:0000256" key="1">
    <source>
        <dbReference type="SAM" id="MobiDB-lite"/>
    </source>
</evidence>
<comment type="caution">
    <text evidence="2">The sequence shown here is derived from an EMBL/GenBank/DDBJ whole genome shotgun (WGS) entry which is preliminary data.</text>
</comment>
<sequence>MPPRKVRRGIDAPGGAGDVEWDDDEVGDCDMVDPWMTRPSQPGDRAGDLGGRSRGSTGVVPDASDRGDPANAGCAYRPLW</sequence>
<name>A0ABN2IS67_9ACTN</name>
<dbReference type="Proteomes" id="UP001500383">
    <property type="component" value="Unassembled WGS sequence"/>
</dbReference>